<evidence type="ECO:0000256" key="2">
    <source>
        <dbReference type="ARBA" id="ARBA00005967"/>
    </source>
</evidence>
<evidence type="ECO:0000256" key="15">
    <source>
        <dbReference type="PIRSR" id="PIRSR600829-1"/>
    </source>
</evidence>
<dbReference type="GO" id="GO:0008654">
    <property type="term" value="P:phospholipid biosynthetic process"/>
    <property type="evidence" value="ECO:0007669"/>
    <property type="project" value="UniProtKB-KW"/>
</dbReference>
<keyword evidence="7 17" id="KW-0547">Nucleotide-binding</keyword>
<evidence type="ECO:0000256" key="1">
    <source>
        <dbReference type="ARBA" id="ARBA00004651"/>
    </source>
</evidence>
<dbReference type="Pfam" id="PF01219">
    <property type="entry name" value="DAGK_prokar"/>
    <property type="match status" value="1"/>
</dbReference>
<evidence type="ECO:0000256" key="17">
    <source>
        <dbReference type="PIRSR" id="PIRSR600829-3"/>
    </source>
</evidence>
<evidence type="ECO:0000313" key="21">
    <source>
        <dbReference type="Proteomes" id="UP000598971"/>
    </source>
</evidence>
<feature type="transmembrane region" description="Helical" evidence="19">
    <location>
        <begin position="53"/>
        <end position="72"/>
    </location>
</feature>
<keyword evidence="21" id="KW-1185">Reference proteome</keyword>
<keyword evidence="5" id="KW-0808">Transferase</keyword>
<accession>A0A8J8JTP4</accession>
<feature type="binding site" evidence="17">
    <location>
        <begin position="82"/>
        <end position="84"/>
    </location>
    <ligand>
        <name>ATP</name>
        <dbReference type="ChEBI" id="CHEBI:30616"/>
    </ligand>
</feature>
<feature type="binding site" evidence="17">
    <location>
        <position position="73"/>
    </location>
    <ligand>
        <name>ATP</name>
        <dbReference type="ChEBI" id="CHEBI:30616"/>
    </ligand>
</feature>
<name>A0A8J8JTP4_9BACT</name>
<keyword evidence="11" id="KW-0443">Lipid metabolism</keyword>
<organism evidence="20 21">
    <name type="scientific">Limnovirga soli</name>
    <dbReference type="NCBI Taxonomy" id="2656915"/>
    <lineage>
        <taxon>Bacteria</taxon>
        <taxon>Pseudomonadati</taxon>
        <taxon>Bacteroidota</taxon>
        <taxon>Chitinophagia</taxon>
        <taxon>Chitinophagales</taxon>
        <taxon>Chitinophagaceae</taxon>
        <taxon>Limnovirga</taxon>
    </lineage>
</organism>
<dbReference type="GO" id="GO:0005524">
    <property type="term" value="F:ATP binding"/>
    <property type="evidence" value="ECO:0007669"/>
    <property type="project" value="UniProtKB-KW"/>
</dbReference>
<evidence type="ECO:0000256" key="6">
    <source>
        <dbReference type="ARBA" id="ARBA00022692"/>
    </source>
</evidence>
<dbReference type="InterPro" id="IPR033717">
    <property type="entry name" value="UDPK"/>
</dbReference>
<keyword evidence="10 19" id="KW-1133">Transmembrane helix</keyword>
<dbReference type="CDD" id="cd14265">
    <property type="entry name" value="UDPK_IM_like"/>
    <property type="match status" value="1"/>
</dbReference>
<dbReference type="GO" id="GO:0016301">
    <property type="term" value="F:kinase activity"/>
    <property type="evidence" value="ECO:0007669"/>
    <property type="project" value="UniProtKB-KW"/>
</dbReference>
<dbReference type="PANTHER" id="PTHR34299:SF1">
    <property type="entry name" value="DIACYLGLYCEROL KINASE"/>
    <property type="match status" value="1"/>
</dbReference>
<evidence type="ECO:0000256" key="5">
    <source>
        <dbReference type="ARBA" id="ARBA00022679"/>
    </source>
</evidence>
<reference evidence="20" key="1">
    <citation type="submission" date="2019-10" db="EMBL/GenBank/DDBJ databases">
        <title>Draft genome sequence of Panacibacter sp. KCS-6.</title>
        <authorList>
            <person name="Yim K.J."/>
        </authorList>
    </citation>
    <scope>NUCLEOTIDE SEQUENCE</scope>
    <source>
        <strain evidence="20">KCS-6</strain>
    </source>
</reference>
<evidence type="ECO:0000256" key="18">
    <source>
        <dbReference type="PIRSR" id="PIRSR600829-4"/>
    </source>
</evidence>
<keyword evidence="12 19" id="KW-0472">Membrane</keyword>
<dbReference type="PANTHER" id="PTHR34299">
    <property type="entry name" value="DIACYLGLYCEROL KINASE"/>
    <property type="match status" value="1"/>
</dbReference>
<keyword evidence="4" id="KW-0444">Lipid biosynthesis</keyword>
<keyword evidence="18" id="KW-0460">Magnesium</keyword>
<evidence type="ECO:0000313" key="20">
    <source>
        <dbReference type="EMBL" id="NNV55415.1"/>
    </source>
</evidence>
<dbReference type="Proteomes" id="UP000598971">
    <property type="component" value="Unassembled WGS sequence"/>
</dbReference>
<dbReference type="GO" id="GO:0005886">
    <property type="term" value="C:plasma membrane"/>
    <property type="evidence" value="ECO:0007669"/>
    <property type="project" value="UniProtKB-SubCell"/>
</dbReference>
<evidence type="ECO:0000256" key="9">
    <source>
        <dbReference type="ARBA" id="ARBA00022840"/>
    </source>
</evidence>
<keyword evidence="6 19" id="KW-0812">Transmembrane</keyword>
<dbReference type="GO" id="GO:0046872">
    <property type="term" value="F:metal ion binding"/>
    <property type="evidence" value="ECO:0007669"/>
    <property type="project" value="UniProtKB-KW"/>
</dbReference>
<protein>
    <submittedName>
        <fullName evidence="20">Diacylglycerol kinase</fullName>
    </submittedName>
</protein>
<keyword evidence="18" id="KW-0479">Metal-binding</keyword>
<dbReference type="AlphaFoldDB" id="A0A8J8JTP4"/>
<sequence>MSKPQPLFKAFYHAFKGMQYFFFNDRNGKIHLTATIAVIIISFVMGLSATEWALILLCIAVVMALEMMNAALEKLCDLVHKEYHPFIKITKDVSAAAVLWAAIISVVIASIIFIPKIILLL</sequence>
<keyword evidence="13" id="KW-0594">Phospholipid biosynthesis</keyword>
<dbReference type="EMBL" id="WHPF01000005">
    <property type="protein sequence ID" value="NNV55415.1"/>
    <property type="molecule type" value="Genomic_DNA"/>
</dbReference>
<feature type="binding site" evidence="18">
    <location>
        <position position="73"/>
    </location>
    <ligand>
        <name>a divalent metal cation</name>
        <dbReference type="ChEBI" id="CHEBI:60240"/>
    </ligand>
</feature>
<keyword evidence="14" id="KW-1208">Phospholipid metabolism</keyword>
<feature type="binding site" evidence="16">
    <location>
        <position position="66"/>
    </location>
    <ligand>
        <name>substrate</name>
    </ligand>
</feature>
<gene>
    <name evidence="20" type="ORF">GD597_08095</name>
</gene>
<keyword evidence="8 20" id="KW-0418">Kinase</keyword>
<evidence type="ECO:0000256" key="3">
    <source>
        <dbReference type="ARBA" id="ARBA00022475"/>
    </source>
</evidence>
<feature type="transmembrane region" description="Helical" evidence="19">
    <location>
        <begin position="30"/>
        <end position="47"/>
    </location>
</feature>
<feature type="active site" description="Proton acceptor" evidence="15">
    <location>
        <position position="66"/>
    </location>
</feature>
<proteinExistence type="inferred from homology"/>
<evidence type="ECO:0000256" key="14">
    <source>
        <dbReference type="ARBA" id="ARBA00023264"/>
    </source>
</evidence>
<evidence type="ECO:0000256" key="8">
    <source>
        <dbReference type="ARBA" id="ARBA00022777"/>
    </source>
</evidence>
<dbReference type="RefSeq" id="WP_171607343.1">
    <property type="nucleotide sequence ID" value="NZ_WHPF01000005.1"/>
</dbReference>
<comment type="similarity">
    <text evidence="2">Belongs to the bacterial diacylglycerol kinase family.</text>
</comment>
<evidence type="ECO:0000256" key="16">
    <source>
        <dbReference type="PIRSR" id="PIRSR600829-2"/>
    </source>
</evidence>
<evidence type="ECO:0000256" key="11">
    <source>
        <dbReference type="ARBA" id="ARBA00023098"/>
    </source>
</evidence>
<evidence type="ECO:0000256" key="4">
    <source>
        <dbReference type="ARBA" id="ARBA00022516"/>
    </source>
</evidence>
<comment type="subcellular location">
    <subcellularLocation>
        <location evidence="1">Cell membrane</location>
        <topology evidence="1">Multi-pass membrane protein</topology>
    </subcellularLocation>
</comment>
<evidence type="ECO:0000256" key="10">
    <source>
        <dbReference type="ARBA" id="ARBA00022989"/>
    </source>
</evidence>
<dbReference type="InterPro" id="IPR000829">
    <property type="entry name" value="DAGK"/>
</dbReference>
<dbReference type="Gene3D" id="1.10.287.3610">
    <property type="match status" value="1"/>
</dbReference>
<dbReference type="InterPro" id="IPR036945">
    <property type="entry name" value="DAGK_sf"/>
</dbReference>
<evidence type="ECO:0000256" key="12">
    <source>
        <dbReference type="ARBA" id="ARBA00023136"/>
    </source>
</evidence>
<comment type="cofactor">
    <cofactor evidence="18">
        <name>Mg(2+)</name>
        <dbReference type="ChEBI" id="CHEBI:18420"/>
    </cofactor>
    <text evidence="18">Mn(2+), Zn(2+), Cd(2+) and Co(2+) support activity to lesser extents.</text>
</comment>
<evidence type="ECO:0000256" key="13">
    <source>
        <dbReference type="ARBA" id="ARBA00023209"/>
    </source>
</evidence>
<keyword evidence="3" id="KW-1003">Cell membrane</keyword>
<evidence type="ECO:0000256" key="19">
    <source>
        <dbReference type="SAM" id="Phobius"/>
    </source>
</evidence>
<comment type="caution">
    <text evidence="20">The sequence shown here is derived from an EMBL/GenBank/DDBJ whole genome shotgun (WGS) entry which is preliminary data.</text>
</comment>
<keyword evidence="9 17" id="KW-0067">ATP-binding</keyword>
<evidence type="ECO:0000256" key="7">
    <source>
        <dbReference type="ARBA" id="ARBA00022741"/>
    </source>
</evidence>
<feature type="transmembrane region" description="Helical" evidence="19">
    <location>
        <begin position="93"/>
        <end position="118"/>
    </location>
</feature>
<feature type="binding site" evidence="17">
    <location>
        <begin position="91"/>
        <end position="92"/>
    </location>
    <ligand>
        <name>ATP</name>
        <dbReference type="ChEBI" id="CHEBI:30616"/>
    </ligand>
</feature>